<dbReference type="AlphaFoldDB" id="A0A8H5LKM7"/>
<reference evidence="2 3" key="1">
    <citation type="journal article" date="2020" name="ISME J.">
        <title>Uncovering the hidden diversity of litter-decomposition mechanisms in mushroom-forming fungi.</title>
        <authorList>
            <person name="Floudas D."/>
            <person name="Bentzer J."/>
            <person name="Ahren D."/>
            <person name="Johansson T."/>
            <person name="Persson P."/>
            <person name="Tunlid A."/>
        </authorList>
    </citation>
    <scope>NUCLEOTIDE SEQUENCE [LARGE SCALE GENOMIC DNA]</scope>
    <source>
        <strain evidence="2 3">CBS 146.42</strain>
    </source>
</reference>
<evidence type="ECO:0000313" key="2">
    <source>
        <dbReference type="EMBL" id="KAF5360639.1"/>
    </source>
</evidence>
<dbReference type="CDD" id="cd09917">
    <property type="entry name" value="F-box_SF"/>
    <property type="match status" value="1"/>
</dbReference>
<dbReference type="InterPro" id="IPR001810">
    <property type="entry name" value="F-box_dom"/>
</dbReference>
<dbReference type="PROSITE" id="PS50181">
    <property type="entry name" value="FBOX"/>
    <property type="match status" value="1"/>
</dbReference>
<dbReference type="Pfam" id="PF00646">
    <property type="entry name" value="F-box"/>
    <property type="match status" value="1"/>
</dbReference>
<organism evidence="2 3">
    <name type="scientific">Leucocoprinus leucothites</name>
    <dbReference type="NCBI Taxonomy" id="201217"/>
    <lineage>
        <taxon>Eukaryota</taxon>
        <taxon>Fungi</taxon>
        <taxon>Dikarya</taxon>
        <taxon>Basidiomycota</taxon>
        <taxon>Agaricomycotina</taxon>
        <taxon>Agaricomycetes</taxon>
        <taxon>Agaricomycetidae</taxon>
        <taxon>Agaricales</taxon>
        <taxon>Agaricineae</taxon>
        <taxon>Agaricaceae</taxon>
        <taxon>Leucocoprinus</taxon>
    </lineage>
</organism>
<sequence length="502" mass="56096">MSTTNANAGSASLLDLPHELVEEILVRCDPVDVARASMACRRLYGVVYGVLTLGALSNVQDGSGIALDGVEKKRRRVLWRELYLNQPLDDLRKCVNWLGYTRATLSNGTPNPGSSGEFSEEEEDIDWEKEMQSVIRARTLLSDWVPPVDSRVDLARNLVWVPVTLKEFLDIVEGGVVVLPSSSLESAISQSTTTTDGEEDTQHTQWKLPPKEQWTTETKQLHAQLRTLYGLTRSDLTRKRRVESRGWVYDMRKYTPGNEYGPLRDGAKYVDWELLERVHHVVSMHIVWESVKGWVESGVFDEGVNESEEGPAMKKPGFEYMIYPLSMPFTQAVCMGNAEGSSAEGMRGKVASAEQEGIGDVAKGVDWVGVGGTWSIFFCFCDHRELMDFNGSVDADGKLDTSLFEDEEFTEVFRKIEVNFKVTRVANDPEHPGRPIIGFLTADNHIKWQFYSGDAGERAIWSSVGIQVGGVGSSYGVLGCWTTVFHDSDDPVGPFWMQRQTT</sequence>
<dbReference type="Proteomes" id="UP000559027">
    <property type="component" value="Unassembled WGS sequence"/>
</dbReference>
<accession>A0A8H5LKM7</accession>
<evidence type="ECO:0000259" key="1">
    <source>
        <dbReference type="PROSITE" id="PS50181"/>
    </source>
</evidence>
<dbReference type="EMBL" id="JAACJO010000003">
    <property type="protein sequence ID" value="KAF5360639.1"/>
    <property type="molecule type" value="Genomic_DNA"/>
</dbReference>
<proteinExistence type="predicted"/>
<dbReference type="InterPro" id="IPR036047">
    <property type="entry name" value="F-box-like_dom_sf"/>
</dbReference>
<name>A0A8H5LKM7_9AGAR</name>
<feature type="domain" description="F-box" evidence="1">
    <location>
        <begin position="10"/>
        <end position="47"/>
    </location>
</feature>
<dbReference type="OrthoDB" id="3226064at2759"/>
<evidence type="ECO:0000313" key="3">
    <source>
        <dbReference type="Proteomes" id="UP000559027"/>
    </source>
</evidence>
<protein>
    <recommendedName>
        <fullName evidence="1">F-box domain-containing protein</fullName>
    </recommendedName>
</protein>
<comment type="caution">
    <text evidence="2">The sequence shown here is derived from an EMBL/GenBank/DDBJ whole genome shotgun (WGS) entry which is preliminary data.</text>
</comment>
<dbReference type="SUPFAM" id="SSF81383">
    <property type="entry name" value="F-box domain"/>
    <property type="match status" value="1"/>
</dbReference>
<keyword evidence="3" id="KW-1185">Reference proteome</keyword>
<gene>
    <name evidence="2" type="ORF">D9756_005131</name>
</gene>